<dbReference type="OrthoDB" id="9788068at2"/>
<feature type="active site" evidence="3">
    <location>
        <position position="91"/>
    </location>
</feature>
<dbReference type="PROSITE" id="PS00917">
    <property type="entry name" value="ASN_GLN_ASE_2"/>
    <property type="match status" value="1"/>
</dbReference>
<dbReference type="PIRSF" id="PIRSF001220">
    <property type="entry name" value="L-ASNase_gatD"/>
    <property type="match status" value="1"/>
</dbReference>
<dbReference type="Pfam" id="PF00710">
    <property type="entry name" value="Asparaginase"/>
    <property type="match status" value="1"/>
</dbReference>
<feature type="binding site" evidence="2">
    <location>
        <position position="58"/>
    </location>
    <ligand>
        <name>substrate</name>
    </ligand>
</feature>
<dbReference type="PIRSF" id="PIRSF500176">
    <property type="entry name" value="L_ASNase"/>
    <property type="match status" value="1"/>
</dbReference>
<evidence type="ECO:0000256" key="3">
    <source>
        <dbReference type="PROSITE-ProRule" id="PRU10100"/>
    </source>
</evidence>
<dbReference type="Gene3D" id="3.40.50.1170">
    <property type="entry name" value="L-asparaginase, N-terminal domain"/>
    <property type="match status" value="1"/>
</dbReference>
<gene>
    <name evidence="5" type="ORF">SAMN05216544_1404</name>
</gene>
<dbReference type="PANTHER" id="PTHR11707">
    <property type="entry name" value="L-ASPARAGINASE"/>
    <property type="match status" value="1"/>
</dbReference>
<dbReference type="InterPro" id="IPR006034">
    <property type="entry name" value="Asparaginase/glutaminase-like"/>
</dbReference>
<name>A0A1G9WZ65_9FIRM</name>
<reference evidence="6" key="1">
    <citation type="submission" date="2016-10" db="EMBL/GenBank/DDBJ databases">
        <authorList>
            <person name="Varghese N."/>
            <person name="Submissions S."/>
        </authorList>
    </citation>
    <scope>NUCLEOTIDE SEQUENCE [LARGE SCALE GENOMIC DNA]</scope>
    <source>
        <strain evidence="6">M83</strain>
    </source>
</reference>
<evidence type="ECO:0000313" key="6">
    <source>
        <dbReference type="Proteomes" id="UP000187651"/>
    </source>
</evidence>
<dbReference type="InterPro" id="IPR036152">
    <property type="entry name" value="Asp/glu_Ase-like_sf"/>
</dbReference>
<dbReference type="PRINTS" id="PR00139">
    <property type="entry name" value="ASNGLNASE"/>
</dbReference>
<evidence type="ECO:0000256" key="2">
    <source>
        <dbReference type="PIRSR" id="PIRSR001220-2"/>
    </source>
</evidence>
<dbReference type="PROSITE" id="PS51732">
    <property type="entry name" value="ASN_GLN_ASE_3"/>
    <property type="match status" value="1"/>
</dbReference>
<feature type="active site" description="O-isoaspartyl threonine intermediate" evidence="1">
    <location>
        <position position="11"/>
    </location>
</feature>
<evidence type="ECO:0000256" key="1">
    <source>
        <dbReference type="PIRSR" id="PIRSR001220-1"/>
    </source>
</evidence>
<dbReference type="InterPro" id="IPR027473">
    <property type="entry name" value="L-asparaginase_C"/>
</dbReference>
<protein>
    <submittedName>
        <fullName evidence="5">L-asparaginase</fullName>
    </submittedName>
</protein>
<keyword evidence="6" id="KW-1185">Reference proteome</keyword>
<dbReference type="AlphaFoldDB" id="A0A1G9WZ65"/>
<feature type="domain" description="L-asparaginase N-terminal" evidence="4">
    <location>
        <begin position="4"/>
        <end position="167"/>
    </location>
</feature>
<evidence type="ECO:0000259" key="4">
    <source>
        <dbReference type="Pfam" id="PF00710"/>
    </source>
</evidence>
<accession>A0A1G9WZ65</accession>
<dbReference type="InterPro" id="IPR027474">
    <property type="entry name" value="L-asparaginase_N"/>
</dbReference>
<organism evidence="5 6">
    <name type="scientific">Lachnospira pectinoschiza</name>
    <dbReference type="NCBI Taxonomy" id="28052"/>
    <lineage>
        <taxon>Bacteria</taxon>
        <taxon>Bacillati</taxon>
        <taxon>Bacillota</taxon>
        <taxon>Clostridia</taxon>
        <taxon>Lachnospirales</taxon>
        <taxon>Lachnospiraceae</taxon>
        <taxon>Lachnospira</taxon>
    </lineage>
</organism>
<dbReference type="RefSeq" id="WP_074521542.1">
    <property type="nucleotide sequence ID" value="NZ_FNHZ01000003.1"/>
</dbReference>
<proteinExistence type="predicted"/>
<dbReference type="SMART" id="SM00870">
    <property type="entry name" value="Asparaginase"/>
    <property type="match status" value="1"/>
</dbReference>
<evidence type="ECO:0000313" key="5">
    <source>
        <dbReference type="EMBL" id="SDM89822.1"/>
    </source>
</evidence>
<dbReference type="Gene3D" id="3.40.50.40">
    <property type="match status" value="1"/>
</dbReference>
<dbReference type="SUPFAM" id="SSF53774">
    <property type="entry name" value="Glutaminase/Asparaginase"/>
    <property type="match status" value="1"/>
</dbReference>
<dbReference type="EMBL" id="FNHZ01000003">
    <property type="protein sequence ID" value="SDM89822.1"/>
    <property type="molecule type" value="Genomic_DNA"/>
</dbReference>
<dbReference type="GO" id="GO:0004067">
    <property type="term" value="F:asparaginase activity"/>
    <property type="evidence" value="ECO:0007669"/>
    <property type="project" value="UniProtKB-UniRule"/>
</dbReference>
<dbReference type="InterPro" id="IPR037152">
    <property type="entry name" value="L-asparaginase_N_sf"/>
</dbReference>
<dbReference type="InterPro" id="IPR027475">
    <property type="entry name" value="Asparaginase/glutaminase_AS2"/>
</dbReference>
<sequence length="361" mass="40589">MNLHTIFTGGTIGSFLGDNDLISTDKGSPYKLINFYKKNYANATTINFTSSNPYTLLSENLDGDHLNLLIKEISKVLENEELDGIIVTHGTDTLQYSAAVLGYIFNDARIPIILVSSDFVLEDKRANGLINYHVAVEFMKAKLGKGVFVSYCNKGGIPTIHRATRLEPPVTLSADVESVKKSHYAIYLNDTFELNDQYKSDDKNLESFTKLGLEAKDIILTNQSSEVMRIRPYVGMTYPDLDDYIENLAQDNIINEEEGHEKFSNCLEAILIESFHSGTIHVTKELEELTNRAKELNIPVYITGLSNSEKAYETVEEYRKLGIIPLRESSIISQYCKLWLAASNGLNVREIMNCSIAEDWV</sequence>
<feature type="binding site" evidence="2">
    <location>
        <begin position="91"/>
        <end position="92"/>
    </location>
    <ligand>
        <name>substrate</name>
    </ligand>
</feature>
<dbReference type="Proteomes" id="UP000187651">
    <property type="component" value="Unassembled WGS sequence"/>
</dbReference>
<dbReference type="PANTHER" id="PTHR11707:SF28">
    <property type="entry name" value="60 KDA LYSOPHOSPHOLIPASE"/>
    <property type="match status" value="1"/>
</dbReference>